<feature type="region of interest" description="Disordered" evidence="1">
    <location>
        <begin position="102"/>
        <end position="182"/>
    </location>
</feature>
<keyword evidence="3" id="KW-1185">Reference proteome</keyword>
<name>A0A2H3JT10_WOLCO</name>
<reference evidence="2 3" key="1">
    <citation type="journal article" date="2012" name="Science">
        <title>The Paleozoic origin of enzymatic lignin decomposition reconstructed from 31 fungal genomes.</title>
        <authorList>
            <person name="Floudas D."/>
            <person name="Binder M."/>
            <person name="Riley R."/>
            <person name="Barry K."/>
            <person name="Blanchette R.A."/>
            <person name="Henrissat B."/>
            <person name="Martinez A.T."/>
            <person name="Otillar R."/>
            <person name="Spatafora J.W."/>
            <person name="Yadav J.S."/>
            <person name="Aerts A."/>
            <person name="Benoit I."/>
            <person name="Boyd A."/>
            <person name="Carlson A."/>
            <person name="Copeland A."/>
            <person name="Coutinho P.M."/>
            <person name="de Vries R.P."/>
            <person name="Ferreira P."/>
            <person name="Findley K."/>
            <person name="Foster B."/>
            <person name="Gaskell J."/>
            <person name="Glotzer D."/>
            <person name="Gorecki P."/>
            <person name="Heitman J."/>
            <person name="Hesse C."/>
            <person name="Hori C."/>
            <person name="Igarashi K."/>
            <person name="Jurgens J.A."/>
            <person name="Kallen N."/>
            <person name="Kersten P."/>
            <person name="Kohler A."/>
            <person name="Kuees U."/>
            <person name="Kumar T.K.A."/>
            <person name="Kuo A."/>
            <person name="LaButti K."/>
            <person name="Larrondo L.F."/>
            <person name="Lindquist E."/>
            <person name="Ling A."/>
            <person name="Lombard V."/>
            <person name="Lucas S."/>
            <person name="Lundell T."/>
            <person name="Martin R."/>
            <person name="McLaughlin D.J."/>
            <person name="Morgenstern I."/>
            <person name="Morin E."/>
            <person name="Murat C."/>
            <person name="Nagy L.G."/>
            <person name="Nolan M."/>
            <person name="Ohm R.A."/>
            <person name="Patyshakuliyeva A."/>
            <person name="Rokas A."/>
            <person name="Ruiz-Duenas F.J."/>
            <person name="Sabat G."/>
            <person name="Salamov A."/>
            <person name="Samejima M."/>
            <person name="Schmutz J."/>
            <person name="Slot J.C."/>
            <person name="St John F."/>
            <person name="Stenlid J."/>
            <person name="Sun H."/>
            <person name="Sun S."/>
            <person name="Syed K."/>
            <person name="Tsang A."/>
            <person name="Wiebenga A."/>
            <person name="Young D."/>
            <person name="Pisabarro A."/>
            <person name="Eastwood D.C."/>
            <person name="Martin F."/>
            <person name="Cullen D."/>
            <person name="Grigoriev I.V."/>
            <person name="Hibbett D.S."/>
        </authorList>
    </citation>
    <scope>NUCLEOTIDE SEQUENCE [LARGE SCALE GENOMIC DNA]</scope>
    <source>
        <strain evidence="2 3">MD-104</strain>
    </source>
</reference>
<gene>
    <name evidence="2" type="ORF">WOLCODRAFT_165609</name>
</gene>
<dbReference type="EMBL" id="KB468168">
    <property type="protein sequence ID" value="PCH45111.1"/>
    <property type="molecule type" value="Genomic_DNA"/>
</dbReference>
<accession>A0A2H3JT10</accession>
<sequence>MQHKCQYCRCGPLSLCRRAYIRRAQSEECLHAPHTLGLSLTATDFSTAARFTMNPEELNGVMYPNGTQVRWWPLEAFPRNPQLINHPDERLKGRVPHDTIMRYRRGSPPPPHDWEEVMSSSSEGEWTDLVSSGAESDDVPTQNLSCSPRTAEQLDLELPPTLRRPPKTSPGPSTEHFERLSPRERLYAARSETPSSAILSEITQGLLRRDQPLNISQSSFSLHTEPIHGEGSSRARHLDIPARGNVAHALERDLVAPMRPRKYGRRFVKPPPIAKVASMDSSEEERIVEECSPHETFIGLDGNGYVKVA</sequence>
<evidence type="ECO:0000313" key="2">
    <source>
        <dbReference type="EMBL" id="PCH45111.1"/>
    </source>
</evidence>
<evidence type="ECO:0000313" key="3">
    <source>
        <dbReference type="Proteomes" id="UP000218811"/>
    </source>
</evidence>
<organism evidence="2 3">
    <name type="scientific">Wolfiporia cocos (strain MD-104)</name>
    <name type="common">Brown rot fungus</name>
    <dbReference type="NCBI Taxonomy" id="742152"/>
    <lineage>
        <taxon>Eukaryota</taxon>
        <taxon>Fungi</taxon>
        <taxon>Dikarya</taxon>
        <taxon>Basidiomycota</taxon>
        <taxon>Agaricomycotina</taxon>
        <taxon>Agaricomycetes</taxon>
        <taxon>Polyporales</taxon>
        <taxon>Phaeolaceae</taxon>
        <taxon>Wolfiporia</taxon>
    </lineage>
</organism>
<evidence type="ECO:0000256" key="1">
    <source>
        <dbReference type="SAM" id="MobiDB-lite"/>
    </source>
</evidence>
<dbReference type="Proteomes" id="UP000218811">
    <property type="component" value="Unassembled WGS sequence"/>
</dbReference>
<protein>
    <submittedName>
        <fullName evidence="2">Uncharacterized protein</fullName>
    </submittedName>
</protein>
<dbReference type="AlphaFoldDB" id="A0A2H3JT10"/>
<feature type="compositionally biased region" description="Polar residues" evidence="1">
    <location>
        <begin position="118"/>
        <end position="150"/>
    </location>
</feature>
<proteinExistence type="predicted"/>